<evidence type="ECO:0000256" key="5">
    <source>
        <dbReference type="ARBA" id="ARBA00022840"/>
    </source>
</evidence>
<organism evidence="11 12">
    <name type="scientific">Suillus luteus UH-Slu-Lm8-n1</name>
    <dbReference type="NCBI Taxonomy" id="930992"/>
    <lineage>
        <taxon>Eukaryota</taxon>
        <taxon>Fungi</taxon>
        <taxon>Dikarya</taxon>
        <taxon>Basidiomycota</taxon>
        <taxon>Agaricomycotina</taxon>
        <taxon>Agaricomycetes</taxon>
        <taxon>Agaricomycetidae</taxon>
        <taxon>Boletales</taxon>
        <taxon>Suillineae</taxon>
        <taxon>Suillaceae</taxon>
        <taxon>Suillus</taxon>
    </lineage>
</organism>
<evidence type="ECO:0000256" key="2">
    <source>
        <dbReference type="ARBA" id="ARBA00022448"/>
    </source>
</evidence>
<dbReference type="InterPro" id="IPR027417">
    <property type="entry name" value="P-loop_NTPase"/>
</dbReference>
<dbReference type="STRING" id="930992.A0A0D0BPN8"/>
<feature type="transmembrane region" description="Helical" evidence="8">
    <location>
        <begin position="341"/>
        <end position="364"/>
    </location>
</feature>
<dbReference type="PROSITE" id="PS00022">
    <property type="entry name" value="EGF_1"/>
    <property type="match status" value="1"/>
</dbReference>
<feature type="transmembrane region" description="Helical" evidence="8">
    <location>
        <begin position="748"/>
        <end position="768"/>
    </location>
</feature>
<dbReference type="PROSITE" id="PS50893">
    <property type="entry name" value="ABC_TRANSPORTER_2"/>
    <property type="match status" value="1"/>
</dbReference>
<dbReference type="InterPro" id="IPR017871">
    <property type="entry name" value="ABC_transporter-like_CS"/>
</dbReference>
<keyword evidence="2" id="KW-0813">Transport</keyword>
<dbReference type="AlphaFoldDB" id="A0A0D0BPN8"/>
<feature type="signal peptide" evidence="9">
    <location>
        <begin position="1"/>
        <end position="32"/>
    </location>
</feature>
<evidence type="ECO:0000313" key="11">
    <source>
        <dbReference type="EMBL" id="KIK47717.1"/>
    </source>
</evidence>
<dbReference type="PANTHER" id="PTHR48041:SF139">
    <property type="entry name" value="PROTEIN SCARLET"/>
    <property type="match status" value="1"/>
</dbReference>
<feature type="transmembrane region" description="Helical" evidence="8">
    <location>
        <begin position="780"/>
        <end position="804"/>
    </location>
</feature>
<evidence type="ECO:0000313" key="12">
    <source>
        <dbReference type="Proteomes" id="UP000054485"/>
    </source>
</evidence>
<accession>A0A0D0BPN8</accession>
<dbReference type="PANTHER" id="PTHR48041">
    <property type="entry name" value="ABC TRANSPORTER G FAMILY MEMBER 28"/>
    <property type="match status" value="1"/>
</dbReference>
<evidence type="ECO:0000256" key="3">
    <source>
        <dbReference type="ARBA" id="ARBA00022692"/>
    </source>
</evidence>
<dbReference type="GO" id="GO:0005524">
    <property type="term" value="F:ATP binding"/>
    <property type="evidence" value="ECO:0007669"/>
    <property type="project" value="UniProtKB-KW"/>
</dbReference>
<dbReference type="HOGENOM" id="CLU_000604_57_1_1"/>
<keyword evidence="4" id="KW-0547">Nucleotide-binding</keyword>
<keyword evidence="3 8" id="KW-0812">Transmembrane</keyword>
<dbReference type="PROSITE" id="PS00211">
    <property type="entry name" value="ABC_TRANSPORTER_1"/>
    <property type="match status" value="1"/>
</dbReference>
<keyword evidence="9" id="KW-0732">Signal</keyword>
<feature type="domain" description="ABC transporter" evidence="10">
    <location>
        <begin position="384"/>
        <end position="654"/>
    </location>
</feature>
<keyword evidence="5" id="KW-0067">ATP-binding</keyword>
<dbReference type="InterPro" id="IPR003439">
    <property type="entry name" value="ABC_transporter-like_ATP-bd"/>
</dbReference>
<dbReference type="EMBL" id="KN835144">
    <property type="protein sequence ID" value="KIK47717.1"/>
    <property type="molecule type" value="Genomic_DNA"/>
</dbReference>
<dbReference type="InterPro" id="IPR013525">
    <property type="entry name" value="ABC2_TM"/>
</dbReference>
<dbReference type="SMART" id="SM00382">
    <property type="entry name" value="AAA"/>
    <property type="match status" value="1"/>
</dbReference>
<feature type="transmembrane region" description="Helical" evidence="8">
    <location>
        <begin position="825"/>
        <end position="852"/>
    </location>
</feature>
<dbReference type="InterPro" id="IPR050352">
    <property type="entry name" value="ABCG_transporters"/>
</dbReference>
<dbReference type="InterPro" id="IPR000742">
    <property type="entry name" value="EGF"/>
</dbReference>
<dbReference type="Proteomes" id="UP000054485">
    <property type="component" value="Unassembled WGS sequence"/>
</dbReference>
<dbReference type="Pfam" id="PF00005">
    <property type="entry name" value="ABC_tran"/>
    <property type="match status" value="1"/>
</dbReference>
<evidence type="ECO:0000256" key="9">
    <source>
        <dbReference type="SAM" id="SignalP"/>
    </source>
</evidence>
<dbReference type="Gene3D" id="3.40.50.300">
    <property type="entry name" value="P-loop containing nucleotide triphosphate hydrolases"/>
    <property type="match status" value="1"/>
</dbReference>
<evidence type="ECO:0000256" key="6">
    <source>
        <dbReference type="ARBA" id="ARBA00022989"/>
    </source>
</evidence>
<feature type="transmembrane region" description="Helical" evidence="8">
    <location>
        <begin position="893"/>
        <end position="916"/>
    </location>
</feature>
<evidence type="ECO:0000259" key="10">
    <source>
        <dbReference type="PROSITE" id="PS50893"/>
    </source>
</evidence>
<dbReference type="OrthoDB" id="66620at2759"/>
<keyword evidence="6 8" id="KW-1133">Transmembrane helix</keyword>
<evidence type="ECO:0000256" key="7">
    <source>
        <dbReference type="ARBA" id="ARBA00023136"/>
    </source>
</evidence>
<reference evidence="12" key="2">
    <citation type="submission" date="2015-01" db="EMBL/GenBank/DDBJ databases">
        <title>Evolutionary Origins and Diversification of the Mycorrhizal Mutualists.</title>
        <authorList>
            <consortium name="DOE Joint Genome Institute"/>
            <consortium name="Mycorrhizal Genomics Consortium"/>
            <person name="Kohler A."/>
            <person name="Kuo A."/>
            <person name="Nagy L.G."/>
            <person name="Floudas D."/>
            <person name="Copeland A."/>
            <person name="Barry K.W."/>
            <person name="Cichocki N."/>
            <person name="Veneault-Fourrey C."/>
            <person name="LaButti K."/>
            <person name="Lindquist E.A."/>
            <person name="Lipzen A."/>
            <person name="Lundell T."/>
            <person name="Morin E."/>
            <person name="Murat C."/>
            <person name="Riley R."/>
            <person name="Ohm R."/>
            <person name="Sun H."/>
            <person name="Tunlid A."/>
            <person name="Henrissat B."/>
            <person name="Grigoriev I.V."/>
            <person name="Hibbett D.S."/>
            <person name="Martin F."/>
        </authorList>
    </citation>
    <scope>NUCLEOTIDE SEQUENCE [LARGE SCALE GENOMIC DNA]</scope>
    <source>
        <strain evidence="12">UH-Slu-Lm8-n1</strain>
    </source>
</reference>
<dbReference type="GO" id="GO:0016887">
    <property type="term" value="F:ATP hydrolysis activity"/>
    <property type="evidence" value="ECO:0007669"/>
    <property type="project" value="InterPro"/>
</dbReference>
<comment type="subcellular location">
    <subcellularLocation>
        <location evidence="1">Membrane</location>
        <topology evidence="1">Multi-pass membrane protein</topology>
    </subcellularLocation>
</comment>
<keyword evidence="12" id="KW-1185">Reference proteome</keyword>
<gene>
    <name evidence="11" type="ORF">CY34DRAFT_799010</name>
</gene>
<dbReference type="GO" id="GO:0016020">
    <property type="term" value="C:membrane"/>
    <property type="evidence" value="ECO:0007669"/>
    <property type="project" value="UniProtKB-SubCell"/>
</dbReference>
<dbReference type="InParanoid" id="A0A0D0BPN8"/>
<proteinExistence type="predicted"/>
<feature type="transmembrane region" description="Helical" evidence="8">
    <location>
        <begin position="979"/>
        <end position="999"/>
    </location>
</feature>
<dbReference type="GO" id="GO:0140359">
    <property type="term" value="F:ABC-type transporter activity"/>
    <property type="evidence" value="ECO:0007669"/>
    <property type="project" value="InterPro"/>
</dbReference>
<dbReference type="SUPFAM" id="SSF52540">
    <property type="entry name" value="P-loop containing nucleoside triphosphate hydrolases"/>
    <property type="match status" value="1"/>
</dbReference>
<evidence type="ECO:0000256" key="4">
    <source>
        <dbReference type="ARBA" id="ARBA00022741"/>
    </source>
</evidence>
<name>A0A0D0BPN8_9AGAM</name>
<dbReference type="PROSITE" id="PS01186">
    <property type="entry name" value="EGF_2"/>
    <property type="match status" value="1"/>
</dbReference>
<sequence length="1005" mass="105513">MPPSVVQNHGLYHLSCVLLVLLTLSATTSVMGQTCMNYGETSPSNASSCLCPPGFGGATCAQPGCGGTIFDGSSRPLAQPSASSPGFANLTSSNCTCESGWGGVGCNVCTTASACQVAYAAVNGNASAISGLNGVAGLNDTMVCNTAPAVWAASELSCQVNNPTLEALYPLRSTLNILRTLNGSLSPLHNTSGTLLSPSTSSSLYAQLMYAGVEQFFCTASPCTQTLSSSTTSSGNTASSTWTCQNLSCSCIQNATFCGGVPASNLTNTIGGLTGTLIVACDSTNTCHFQQNTINAVFGSQGLSMEGCVSGECVTQAVIDTTNATSSAATSSGGTKLSGGVIAGLAVVGAIVAFGLAVVVWGWYVQRAAKKLPFNGGQSGGISVRWSDISYIVQLSKNSPSSLIAKSTIQGGKTILDNVSGSIESGQLMAILGPSGAGKTTLVELIAGKSKSGQYTGSITFPPYSPGHHPRVAFVPQNDILPSMLTVREALTFAASLRLPEALPGSSKAALVSTVISKLGLDGIAETRIGATDGTGRGISGGEARRVSIGLELVSCPDVLVCDEPTSGLDSVSAFRVVNVLKELAREGGAAISHQGSHGHRKGVAVICSVHQPSSRLYHTFDSVHLLSNGRALYSGPGGLAPAQYFMRMREGGGAGADVLPYEEGYNVADYLLDIASESPEIPSMSLGINAVSEIGPSVSSEEKAGGRKDVEALSTQNLAPSMYATTFLTQLQVLCGREWKVLRRDKALFFTHVCVACVLGIFCGGLYYQTSSTIAGFQARVGCLFFMGSLIAFSSLSALYNIVEIRPLFLRERSNWYYSPTAWLLSRLIFDVIPLRIIPAIIVCTITYWMAGLAHDGVHFFKFLLVIVLYTLVMTLYNFLLGTLFRNGGIAILLSALSALYQMTYAGFFVHLASIPPVLRWLQWLCPLKYTLEAISVNEIGSGLMINDTLQGVPVNISATLIMQLLFGFGLNNYYRDILVLFAFIAGLGVSVIAVVWLRVRERR</sequence>
<evidence type="ECO:0000256" key="1">
    <source>
        <dbReference type="ARBA" id="ARBA00004141"/>
    </source>
</evidence>
<reference evidence="11 12" key="1">
    <citation type="submission" date="2014-04" db="EMBL/GenBank/DDBJ databases">
        <authorList>
            <consortium name="DOE Joint Genome Institute"/>
            <person name="Kuo A."/>
            <person name="Ruytinx J."/>
            <person name="Rineau F."/>
            <person name="Colpaert J."/>
            <person name="Kohler A."/>
            <person name="Nagy L.G."/>
            <person name="Floudas D."/>
            <person name="Copeland A."/>
            <person name="Barry K.W."/>
            <person name="Cichocki N."/>
            <person name="Veneault-Fourrey C."/>
            <person name="LaButti K."/>
            <person name="Lindquist E.A."/>
            <person name="Lipzen A."/>
            <person name="Lundell T."/>
            <person name="Morin E."/>
            <person name="Murat C."/>
            <person name="Sun H."/>
            <person name="Tunlid A."/>
            <person name="Henrissat B."/>
            <person name="Grigoriev I.V."/>
            <person name="Hibbett D.S."/>
            <person name="Martin F."/>
            <person name="Nordberg H.P."/>
            <person name="Cantor M.N."/>
            <person name="Hua S.X."/>
        </authorList>
    </citation>
    <scope>NUCLEOTIDE SEQUENCE [LARGE SCALE GENOMIC DNA]</scope>
    <source>
        <strain evidence="11 12">UH-Slu-Lm8-n1</strain>
    </source>
</reference>
<feature type="chain" id="PRO_5002207448" description="ABC transporter domain-containing protein" evidence="9">
    <location>
        <begin position="33"/>
        <end position="1005"/>
    </location>
</feature>
<protein>
    <recommendedName>
        <fullName evidence="10">ABC transporter domain-containing protein</fullName>
    </recommendedName>
</protein>
<evidence type="ECO:0000256" key="8">
    <source>
        <dbReference type="SAM" id="Phobius"/>
    </source>
</evidence>
<dbReference type="Pfam" id="PF01061">
    <property type="entry name" value="ABC2_membrane"/>
    <property type="match status" value="1"/>
</dbReference>
<dbReference type="InterPro" id="IPR003593">
    <property type="entry name" value="AAA+_ATPase"/>
</dbReference>
<keyword evidence="7 8" id="KW-0472">Membrane</keyword>
<feature type="transmembrane region" description="Helical" evidence="8">
    <location>
        <begin position="864"/>
        <end position="886"/>
    </location>
</feature>